<dbReference type="Proteomes" id="UP000176532">
    <property type="component" value="Unassembled WGS sequence"/>
</dbReference>
<dbReference type="Gene3D" id="3.30.70.2390">
    <property type="match status" value="1"/>
</dbReference>
<dbReference type="Gene3D" id="3.40.630.190">
    <property type="entry name" value="LCP protein"/>
    <property type="match status" value="1"/>
</dbReference>
<dbReference type="InterPro" id="IPR050922">
    <property type="entry name" value="LytR/CpsA/Psr_CW_biosynth"/>
</dbReference>
<dbReference type="PANTHER" id="PTHR33392:SF6">
    <property type="entry name" value="POLYISOPRENYL-TEICHOIC ACID--PEPTIDOGLYCAN TEICHOIC ACID TRANSFERASE TAGU"/>
    <property type="match status" value="1"/>
</dbReference>
<dbReference type="Pfam" id="PF13399">
    <property type="entry name" value="LytR_C"/>
    <property type="match status" value="1"/>
</dbReference>
<dbReference type="STRING" id="1798682.A3C15_04190"/>
<keyword evidence="2" id="KW-0812">Transmembrane</keyword>
<gene>
    <name evidence="5" type="ORF">A3C15_04190</name>
</gene>
<feature type="domain" description="Cell envelope-related transcriptional attenuator" evidence="3">
    <location>
        <begin position="106"/>
        <end position="265"/>
    </location>
</feature>
<proteinExistence type="inferred from homology"/>
<evidence type="ECO:0000259" key="4">
    <source>
        <dbReference type="Pfam" id="PF13399"/>
    </source>
</evidence>
<organism evidence="5 6">
    <name type="scientific">Candidatus Magasanikbacteria bacterium RIFCSPHIGHO2_02_FULL_50_9b</name>
    <dbReference type="NCBI Taxonomy" id="1798682"/>
    <lineage>
        <taxon>Bacteria</taxon>
        <taxon>Candidatus Magasanikiibacteriota</taxon>
    </lineage>
</organism>
<dbReference type="NCBIfam" id="TIGR00350">
    <property type="entry name" value="lytR_cpsA_psr"/>
    <property type="match status" value="1"/>
</dbReference>
<dbReference type="AlphaFoldDB" id="A0A1F6M7C3"/>
<dbReference type="Pfam" id="PF03816">
    <property type="entry name" value="LytR_cpsA_psr"/>
    <property type="match status" value="1"/>
</dbReference>
<evidence type="ECO:0000259" key="3">
    <source>
        <dbReference type="Pfam" id="PF03816"/>
    </source>
</evidence>
<keyword evidence="2" id="KW-1133">Transmembrane helix</keyword>
<evidence type="ECO:0000313" key="6">
    <source>
        <dbReference type="Proteomes" id="UP000176532"/>
    </source>
</evidence>
<accession>A0A1F6M7C3</accession>
<keyword evidence="2" id="KW-0472">Membrane</keyword>
<feature type="transmembrane region" description="Helical" evidence="2">
    <location>
        <begin position="21"/>
        <end position="42"/>
    </location>
</feature>
<dbReference type="InterPro" id="IPR027381">
    <property type="entry name" value="LytR/CpsA/Psr_C"/>
</dbReference>
<feature type="domain" description="LytR/CpsA/Psr regulator C-terminal" evidence="4">
    <location>
        <begin position="378"/>
        <end position="471"/>
    </location>
</feature>
<sequence>MHVNFIEPHYPYQGRSRKKMMLIIFFCLLFGVLLAGATWFGAQMFAKNNVNPTIDKIEQIDTRSFVGKVKSLFIATTRPALGLRSDRINIAVLGIGGEAHEGGLLTDTILVANIKPSTKQVALISIPRDTVVKVPGLGYRKINEAHALSEMQDRGSGPDVAVETLENFLGISIPYYIRVDFRGFEQMIDDIGGVDVYVDKPFTDAQYPTWDFKVQTISFAKGWQHLNGVRALQYARSRHGNNFEGSDFARSRRQQKLMVAVRDKLLSKETLLHPSRVTDILRTLDTHINTNLDIPEFLELAQLGKEIDADKIESIVFSDDPASVLYPDVSEGAFYLRPRDPTLGQIHTLIKNIFDADVIAAAKSVIDQMPLKPVDMTDIKIEVQNGTWRPGFAARQKKILERNGYRVSAIGNAALRPITNAQIFSVTHKNQAIFDKVKKLYNAEEIVNRPPVSPDSTEQMPAQVDIILILGENNPDIAE</sequence>
<dbReference type="PANTHER" id="PTHR33392">
    <property type="entry name" value="POLYISOPRENYL-TEICHOIC ACID--PEPTIDOGLYCAN TEICHOIC ACID TRANSFERASE TAGU"/>
    <property type="match status" value="1"/>
</dbReference>
<reference evidence="5 6" key="1">
    <citation type="journal article" date="2016" name="Nat. Commun.">
        <title>Thousands of microbial genomes shed light on interconnected biogeochemical processes in an aquifer system.</title>
        <authorList>
            <person name="Anantharaman K."/>
            <person name="Brown C.T."/>
            <person name="Hug L.A."/>
            <person name="Sharon I."/>
            <person name="Castelle C.J."/>
            <person name="Probst A.J."/>
            <person name="Thomas B.C."/>
            <person name="Singh A."/>
            <person name="Wilkins M.J."/>
            <person name="Karaoz U."/>
            <person name="Brodie E.L."/>
            <person name="Williams K.H."/>
            <person name="Hubbard S.S."/>
            <person name="Banfield J.F."/>
        </authorList>
    </citation>
    <scope>NUCLEOTIDE SEQUENCE [LARGE SCALE GENOMIC DNA]</scope>
</reference>
<comment type="similarity">
    <text evidence="1">Belongs to the LytR/CpsA/Psr (LCP) family.</text>
</comment>
<protein>
    <recommendedName>
        <fullName evidence="7">Cell envelope-related transcriptional attenuator domain-containing protein</fullName>
    </recommendedName>
</protein>
<evidence type="ECO:0000313" key="5">
    <source>
        <dbReference type="EMBL" id="OGH67458.1"/>
    </source>
</evidence>
<dbReference type="InterPro" id="IPR004474">
    <property type="entry name" value="LytR_CpsA_psr"/>
</dbReference>
<evidence type="ECO:0000256" key="2">
    <source>
        <dbReference type="SAM" id="Phobius"/>
    </source>
</evidence>
<comment type="caution">
    <text evidence="5">The sequence shown here is derived from an EMBL/GenBank/DDBJ whole genome shotgun (WGS) entry which is preliminary data.</text>
</comment>
<dbReference type="EMBL" id="MFQD01000046">
    <property type="protein sequence ID" value="OGH67458.1"/>
    <property type="molecule type" value="Genomic_DNA"/>
</dbReference>
<evidence type="ECO:0000256" key="1">
    <source>
        <dbReference type="ARBA" id="ARBA00006068"/>
    </source>
</evidence>
<evidence type="ECO:0008006" key="7">
    <source>
        <dbReference type="Google" id="ProtNLM"/>
    </source>
</evidence>
<name>A0A1F6M7C3_9BACT</name>